<evidence type="ECO:0008006" key="13">
    <source>
        <dbReference type="Google" id="ProtNLM"/>
    </source>
</evidence>
<dbReference type="Proteomes" id="UP000679992">
    <property type="component" value="Unassembled WGS sequence"/>
</dbReference>
<organism evidence="11 12">
    <name type="scientific">Paenibacillus vini</name>
    <dbReference type="NCBI Taxonomy" id="1476024"/>
    <lineage>
        <taxon>Bacteria</taxon>
        <taxon>Bacillati</taxon>
        <taxon>Bacillota</taxon>
        <taxon>Bacilli</taxon>
        <taxon>Bacillales</taxon>
        <taxon>Paenibacillaceae</taxon>
        <taxon>Paenibacillus</taxon>
    </lineage>
</organism>
<evidence type="ECO:0000256" key="4">
    <source>
        <dbReference type="ARBA" id="ARBA00023012"/>
    </source>
</evidence>
<comment type="caution">
    <text evidence="11">The sequence shown here is derived from an EMBL/GenBank/DDBJ whole genome shotgun (WGS) entry which is preliminary data.</text>
</comment>
<sequence>MPNSAQFKEVEDGTMWKIAIIDDERQVLHGMKRAIPWDKLEAEWVGEALNGEDGLTMIRASHPDIIITDIYMPRMNGLEMIEQLRKEGFEGKIIILSGYSDFEYARQALRFHASDYVSKPISMPTLKNILTRVIQELGEEEGKRKRQGELETKMSLYEPLIEKEWVRSVAIGTLDQAYWGDDHLPPPYRYWLNRKHIAIGIELIRNKQACRMSVSDWNLFRFAVSNIACEIARKLFPDVEFTELHSTRSLLILHPEEEEGGEPFVKKLEELGTMLAESIGSYLKLELRIGIGSLKQVWTKISESTEEAFRALDQSAERLASVYEVYRYRENQGSEQDNVSLFPVKLSFKLANAIKSSQEAEAHQLLDEYMCLMVEQKGVSPAVVQMLASELWGIITYSLYETGFLMDELFTNDQIAKEIGALYVPDQLTQWLKDKITKICSSKQWKGKSKHRQVVDFMTSYIHEHYAEELTLAELSDKVFVSRNHLAIIFKNMTGETFNNYLTRVRIEKARELLLEGNMLVYEVAERVGYKNIPYFSTLFKKVTGMNPTELTK</sequence>
<dbReference type="PANTHER" id="PTHR42713:SF3">
    <property type="entry name" value="TRANSCRIPTIONAL REGULATORY PROTEIN HPTR"/>
    <property type="match status" value="1"/>
</dbReference>
<dbReference type="Gene3D" id="3.40.50.2300">
    <property type="match status" value="1"/>
</dbReference>
<keyword evidence="5" id="KW-0805">Transcription regulation</keyword>
<feature type="domain" description="HTH araC/xylS-type" evidence="9">
    <location>
        <begin position="456"/>
        <end position="553"/>
    </location>
</feature>
<evidence type="ECO:0000256" key="6">
    <source>
        <dbReference type="ARBA" id="ARBA00023125"/>
    </source>
</evidence>
<evidence type="ECO:0000256" key="5">
    <source>
        <dbReference type="ARBA" id="ARBA00023015"/>
    </source>
</evidence>
<evidence type="ECO:0000256" key="2">
    <source>
        <dbReference type="ARBA" id="ARBA00022490"/>
    </source>
</evidence>
<reference evidence="11 12" key="1">
    <citation type="submission" date="2021-03" db="EMBL/GenBank/DDBJ databases">
        <title>Antimicrobial resistance genes in bacteria isolated from Japanese honey, and their potential for conferring macrolide and lincosamide resistance in the American foulbrood pathogen Paenibacillus larvae.</title>
        <authorList>
            <person name="Okamoto M."/>
            <person name="Kumagai M."/>
            <person name="Kanamori H."/>
            <person name="Takamatsu D."/>
        </authorList>
    </citation>
    <scope>NUCLEOTIDE SEQUENCE [LARGE SCALE GENOMIC DNA]</scope>
    <source>
        <strain evidence="11 12">J42TS3</strain>
    </source>
</reference>
<evidence type="ECO:0000256" key="8">
    <source>
        <dbReference type="PROSITE-ProRule" id="PRU00169"/>
    </source>
</evidence>
<evidence type="ECO:0000256" key="1">
    <source>
        <dbReference type="ARBA" id="ARBA00004496"/>
    </source>
</evidence>
<feature type="domain" description="Response regulatory" evidence="10">
    <location>
        <begin position="17"/>
        <end position="134"/>
    </location>
</feature>
<evidence type="ECO:0000313" key="12">
    <source>
        <dbReference type="Proteomes" id="UP000679992"/>
    </source>
</evidence>
<evidence type="ECO:0000259" key="9">
    <source>
        <dbReference type="PROSITE" id="PS01124"/>
    </source>
</evidence>
<keyword evidence="4" id="KW-0902">Two-component regulatory system</keyword>
<evidence type="ECO:0000256" key="3">
    <source>
        <dbReference type="ARBA" id="ARBA00022553"/>
    </source>
</evidence>
<dbReference type="PANTHER" id="PTHR42713">
    <property type="entry name" value="HISTIDINE KINASE-RELATED"/>
    <property type="match status" value="1"/>
</dbReference>
<keyword evidence="7" id="KW-0804">Transcription</keyword>
<keyword evidence="2" id="KW-0963">Cytoplasm</keyword>
<feature type="modified residue" description="4-aspartylphosphate" evidence="8">
    <location>
        <position position="69"/>
    </location>
</feature>
<keyword evidence="6" id="KW-0238">DNA-binding</keyword>
<dbReference type="SUPFAM" id="SSF46689">
    <property type="entry name" value="Homeodomain-like"/>
    <property type="match status" value="2"/>
</dbReference>
<keyword evidence="12" id="KW-1185">Reference proteome</keyword>
<dbReference type="InterPro" id="IPR001789">
    <property type="entry name" value="Sig_transdc_resp-reg_receiver"/>
</dbReference>
<dbReference type="Gene3D" id="1.10.10.60">
    <property type="entry name" value="Homeodomain-like"/>
    <property type="match status" value="2"/>
</dbReference>
<dbReference type="Pfam" id="PF00072">
    <property type="entry name" value="Response_reg"/>
    <property type="match status" value="1"/>
</dbReference>
<name>A0ABQ4MEP1_9BACL</name>
<dbReference type="Pfam" id="PF12833">
    <property type="entry name" value="HTH_18"/>
    <property type="match status" value="1"/>
</dbReference>
<dbReference type="PROSITE" id="PS50110">
    <property type="entry name" value="RESPONSE_REGULATORY"/>
    <property type="match status" value="1"/>
</dbReference>
<evidence type="ECO:0000259" key="10">
    <source>
        <dbReference type="PROSITE" id="PS50110"/>
    </source>
</evidence>
<dbReference type="InterPro" id="IPR018062">
    <property type="entry name" value="HTH_AraC-typ_CS"/>
</dbReference>
<dbReference type="PROSITE" id="PS01124">
    <property type="entry name" value="HTH_ARAC_FAMILY_2"/>
    <property type="match status" value="1"/>
</dbReference>
<dbReference type="CDD" id="cd17536">
    <property type="entry name" value="REC_YesN-like"/>
    <property type="match status" value="1"/>
</dbReference>
<proteinExistence type="predicted"/>
<dbReference type="InterPro" id="IPR051552">
    <property type="entry name" value="HptR"/>
</dbReference>
<dbReference type="EMBL" id="BOSL01000011">
    <property type="protein sequence ID" value="GIP54467.1"/>
    <property type="molecule type" value="Genomic_DNA"/>
</dbReference>
<dbReference type="PROSITE" id="PS00041">
    <property type="entry name" value="HTH_ARAC_FAMILY_1"/>
    <property type="match status" value="1"/>
</dbReference>
<comment type="subcellular location">
    <subcellularLocation>
        <location evidence="1">Cytoplasm</location>
    </subcellularLocation>
</comment>
<dbReference type="SMART" id="SM00342">
    <property type="entry name" value="HTH_ARAC"/>
    <property type="match status" value="1"/>
</dbReference>
<protein>
    <recommendedName>
        <fullName evidence="13">DNA-binding response regulator</fullName>
    </recommendedName>
</protein>
<keyword evidence="3 8" id="KW-0597">Phosphoprotein</keyword>
<evidence type="ECO:0000313" key="11">
    <source>
        <dbReference type="EMBL" id="GIP54467.1"/>
    </source>
</evidence>
<dbReference type="InterPro" id="IPR018060">
    <property type="entry name" value="HTH_AraC"/>
</dbReference>
<gene>
    <name evidence="11" type="ORF">J42TS3_35020</name>
</gene>
<accession>A0ABQ4MEP1</accession>
<dbReference type="SUPFAM" id="SSF52172">
    <property type="entry name" value="CheY-like"/>
    <property type="match status" value="1"/>
</dbReference>
<dbReference type="InterPro" id="IPR011006">
    <property type="entry name" value="CheY-like_superfamily"/>
</dbReference>
<dbReference type="SMART" id="SM00448">
    <property type="entry name" value="REC"/>
    <property type="match status" value="1"/>
</dbReference>
<dbReference type="InterPro" id="IPR009057">
    <property type="entry name" value="Homeodomain-like_sf"/>
</dbReference>
<evidence type="ECO:0000256" key="7">
    <source>
        <dbReference type="ARBA" id="ARBA00023163"/>
    </source>
</evidence>